<accession>A0A1W1BNY6</accession>
<gene>
    <name evidence="2" type="ORF">MNB_SV-14-855</name>
</gene>
<dbReference type="AlphaFoldDB" id="A0A1W1BNY6"/>
<protein>
    <submittedName>
        <fullName evidence="2">Membrane protein</fullName>
    </submittedName>
</protein>
<sequence>MKVLFKKLGVLFALLLINSSFLLASENTNVSTSSSSVPKVININSRFILAGKELIDPRTIQKIDEMGKELFEKTGVNVYIYAKKSYLSAKTKDKKEKFLQIKEHEKRILENVKQPYVLISMAIDDMHVNILNSKDLNSVISRDKILDRDIIPILASQDKNSLYTKVSVALLNGYGEIADEVAMKLKGITLKSSIESGASTFKIFWRYFMYTLVLLGLFAYIYSIRKGRKN</sequence>
<keyword evidence="1" id="KW-0472">Membrane</keyword>
<feature type="transmembrane region" description="Helical" evidence="1">
    <location>
        <begin position="203"/>
        <end position="222"/>
    </location>
</feature>
<evidence type="ECO:0000313" key="2">
    <source>
        <dbReference type="EMBL" id="SFV55290.1"/>
    </source>
</evidence>
<name>A0A1W1BNY6_9ZZZZ</name>
<proteinExistence type="predicted"/>
<dbReference type="EMBL" id="FPHN01000047">
    <property type="protein sequence ID" value="SFV55290.1"/>
    <property type="molecule type" value="Genomic_DNA"/>
</dbReference>
<keyword evidence="1" id="KW-1133">Transmembrane helix</keyword>
<reference evidence="2" key="1">
    <citation type="submission" date="2016-10" db="EMBL/GenBank/DDBJ databases">
        <authorList>
            <person name="de Groot N.N."/>
        </authorList>
    </citation>
    <scope>NUCLEOTIDE SEQUENCE</scope>
</reference>
<organism evidence="2">
    <name type="scientific">hydrothermal vent metagenome</name>
    <dbReference type="NCBI Taxonomy" id="652676"/>
    <lineage>
        <taxon>unclassified sequences</taxon>
        <taxon>metagenomes</taxon>
        <taxon>ecological metagenomes</taxon>
    </lineage>
</organism>
<evidence type="ECO:0000256" key="1">
    <source>
        <dbReference type="SAM" id="Phobius"/>
    </source>
</evidence>
<keyword evidence="1" id="KW-0812">Transmembrane</keyword>